<organism evidence="3 4">
    <name type="scientific">Thelohanellus kitauei</name>
    <name type="common">Myxosporean</name>
    <dbReference type="NCBI Taxonomy" id="669202"/>
    <lineage>
        <taxon>Eukaryota</taxon>
        <taxon>Metazoa</taxon>
        <taxon>Cnidaria</taxon>
        <taxon>Myxozoa</taxon>
        <taxon>Myxosporea</taxon>
        <taxon>Bivalvulida</taxon>
        <taxon>Platysporina</taxon>
        <taxon>Myxobolidae</taxon>
        <taxon>Thelohanellus</taxon>
    </lineage>
</organism>
<keyword evidence="1" id="KW-1133">Transmembrane helix</keyword>
<dbReference type="InterPro" id="IPR003892">
    <property type="entry name" value="CUE"/>
</dbReference>
<reference evidence="3 4" key="1">
    <citation type="journal article" date="2014" name="Genome Biol. Evol.">
        <title>The genome of the myxosporean Thelohanellus kitauei shows adaptations to nutrient acquisition within its fish host.</title>
        <authorList>
            <person name="Yang Y."/>
            <person name="Xiong J."/>
            <person name="Zhou Z."/>
            <person name="Huo F."/>
            <person name="Miao W."/>
            <person name="Ran C."/>
            <person name="Liu Y."/>
            <person name="Zhang J."/>
            <person name="Feng J."/>
            <person name="Wang M."/>
            <person name="Wang M."/>
            <person name="Wang L."/>
            <person name="Yao B."/>
        </authorList>
    </citation>
    <scope>NUCLEOTIDE SEQUENCE [LARGE SCALE GENOMIC DNA]</scope>
    <source>
        <strain evidence="3">Wuqing</strain>
    </source>
</reference>
<gene>
    <name evidence="3" type="ORF">RF11_08894</name>
</gene>
<proteinExistence type="predicted"/>
<dbReference type="PROSITE" id="PS51140">
    <property type="entry name" value="CUE"/>
    <property type="match status" value="1"/>
</dbReference>
<name>A0A0C2MPP6_THEKT</name>
<keyword evidence="4" id="KW-1185">Reference proteome</keyword>
<keyword evidence="1" id="KW-0472">Membrane</keyword>
<evidence type="ECO:0000259" key="2">
    <source>
        <dbReference type="PROSITE" id="PS51140"/>
    </source>
</evidence>
<dbReference type="Gene3D" id="1.10.8.10">
    <property type="entry name" value="DNA helicase RuvA subunit, C-terminal domain"/>
    <property type="match status" value="1"/>
</dbReference>
<evidence type="ECO:0000313" key="3">
    <source>
        <dbReference type="EMBL" id="KII69196.1"/>
    </source>
</evidence>
<feature type="transmembrane region" description="Helical" evidence="1">
    <location>
        <begin position="20"/>
        <end position="41"/>
    </location>
</feature>
<protein>
    <recommendedName>
        <fullName evidence="2">CUE domain-containing protein</fullName>
    </recommendedName>
</protein>
<comment type="caution">
    <text evidence="3">The sequence shown here is derived from an EMBL/GenBank/DDBJ whole genome shotgun (WGS) entry which is preliminary data.</text>
</comment>
<evidence type="ECO:0000313" key="4">
    <source>
        <dbReference type="Proteomes" id="UP000031668"/>
    </source>
</evidence>
<sequence>MNDSYVDAWFNLYKFKSSKITGRIHLIIGCISVCPNLITFFTPQLPYMKYKDRFSDFCWPRTPYECSYHYPDPYICSSADKDENPVKRIEKLFPSLSVDLIQKIYEEKNKNVEETINECVELEKRRSKI</sequence>
<dbReference type="EMBL" id="JWZT01002534">
    <property type="protein sequence ID" value="KII69196.1"/>
    <property type="molecule type" value="Genomic_DNA"/>
</dbReference>
<dbReference type="AlphaFoldDB" id="A0A0C2MPP6"/>
<dbReference type="GO" id="GO:0043130">
    <property type="term" value="F:ubiquitin binding"/>
    <property type="evidence" value="ECO:0007669"/>
    <property type="project" value="InterPro"/>
</dbReference>
<accession>A0A0C2MPP6</accession>
<evidence type="ECO:0000256" key="1">
    <source>
        <dbReference type="SAM" id="Phobius"/>
    </source>
</evidence>
<dbReference type="Pfam" id="PF02845">
    <property type="entry name" value="CUE"/>
    <property type="match status" value="1"/>
</dbReference>
<keyword evidence="1" id="KW-0812">Transmembrane</keyword>
<dbReference type="Proteomes" id="UP000031668">
    <property type="component" value="Unassembled WGS sequence"/>
</dbReference>
<feature type="domain" description="CUE" evidence="2">
    <location>
        <begin position="81"/>
        <end position="124"/>
    </location>
</feature>